<organism evidence="1 2">
    <name type="scientific">Leucobacter komagatae</name>
    <dbReference type="NCBI Taxonomy" id="55969"/>
    <lineage>
        <taxon>Bacteria</taxon>
        <taxon>Bacillati</taxon>
        <taxon>Actinomycetota</taxon>
        <taxon>Actinomycetes</taxon>
        <taxon>Micrococcales</taxon>
        <taxon>Microbacteriaceae</taxon>
        <taxon>Leucobacter</taxon>
    </lineage>
</organism>
<keyword evidence="2" id="KW-1185">Reference proteome</keyword>
<evidence type="ECO:0000313" key="1">
    <source>
        <dbReference type="EMBL" id="KIP51504.1"/>
    </source>
</evidence>
<dbReference type="GO" id="GO:0006281">
    <property type="term" value="P:DNA repair"/>
    <property type="evidence" value="ECO:0007669"/>
    <property type="project" value="TreeGrafter"/>
</dbReference>
<dbReference type="InterPro" id="IPR023198">
    <property type="entry name" value="PGP-like_dom2"/>
</dbReference>
<dbReference type="InterPro" id="IPR050155">
    <property type="entry name" value="HAD-like_hydrolase_sf"/>
</dbReference>
<dbReference type="AlphaFoldDB" id="A0A0D0IIR7"/>
<dbReference type="RefSeq" id="WP_042545288.1">
    <property type="nucleotide sequence ID" value="NZ_JXSQ01000033.1"/>
</dbReference>
<dbReference type="Proteomes" id="UP000032120">
    <property type="component" value="Unassembled WGS sequence"/>
</dbReference>
<dbReference type="GO" id="GO:0008967">
    <property type="term" value="F:phosphoglycolate phosphatase activity"/>
    <property type="evidence" value="ECO:0007669"/>
    <property type="project" value="TreeGrafter"/>
</dbReference>
<evidence type="ECO:0000313" key="2">
    <source>
        <dbReference type="Proteomes" id="UP000032120"/>
    </source>
</evidence>
<dbReference type="Pfam" id="PF13419">
    <property type="entry name" value="HAD_2"/>
    <property type="match status" value="1"/>
</dbReference>
<accession>A0A0D0IIR7</accession>
<name>A0A0D0IIR7_9MICO</name>
<dbReference type="Gene3D" id="3.40.50.1000">
    <property type="entry name" value="HAD superfamily/HAD-like"/>
    <property type="match status" value="1"/>
</dbReference>
<dbReference type="NCBIfam" id="TIGR01549">
    <property type="entry name" value="HAD-SF-IA-v1"/>
    <property type="match status" value="1"/>
</dbReference>
<dbReference type="GO" id="GO:0005829">
    <property type="term" value="C:cytosol"/>
    <property type="evidence" value="ECO:0007669"/>
    <property type="project" value="TreeGrafter"/>
</dbReference>
<dbReference type="PANTHER" id="PTHR43434">
    <property type="entry name" value="PHOSPHOGLYCOLATE PHOSPHATASE"/>
    <property type="match status" value="1"/>
</dbReference>
<proteinExistence type="predicted"/>
<dbReference type="InterPro" id="IPR023214">
    <property type="entry name" value="HAD_sf"/>
</dbReference>
<sequence>MKTAVIFDLDGTLVDSSPDIAAALNKAFAPWGVSELTAPEVLGMLGGGPRALIAQALTAIDGPLDDESLDEALARYSAEYLAAPSAKTEFFADAAKVIPKLAARGLKLGICTNKRTELADLLLEHLGVRAYFSALVGVDRAAYPKPHPMHLEQTMAELDVTPEECVYVGDTAIDQSTARAAGVRYTHVAWGHEIEGNDTRLECFEDLMPIVEPPGSPPTV</sequence>
<dbReference type="OrthoDB" id="9810501at2"/>
<dbReference type="SFLD" id="SFLDG01129">
    <property type="entry name" value="C1.5:_HAD__Beta-PGM__Phosphata"/>
    <property type="match status" value="1"/>
</dbReference>
<dbReference type="InterPro" id="IPR041492">
    <property type="entry name" value="HAD_2"/>
</dbReference>
<comment type="caution">
    <text evidence="1">The sequence shown here is derived from an EMBL/GenBank/DDBJ whole genome shotgun (WGS) entry which is preliminary data.</text>
</comment>
<dbReference type="InterPro" id="IPR006439">
    <property type="entry name" value="HAD-SF_hydro_IA"/>
</dbReference>
<dbReference type="EMBL" id="JXSQ01000033">
    <property type="protein sequence ID" value="KIP51504.1"/>
    <property type="molecule type" value="Genomic_DNA"/>
</dbReference>
<dbReference type="PRINTS" id="PR00413">
    <property type="entry name" value="HADHALOGNASE"/>
</dbReference>
<dbReference type="SUPFAM" id="SSF56784">
    <property type="entry name" value="HAD-like"/>
    <property type="match status" value="1"/>
</dbReference>
<evidence type="ECO:0008006" key="3">
    <source>
        <dbReference type="Google" id="ProtNLM"/>
    </source>
</evidence>
<dbReference type="InterPro" id="IPR036412">
    <property type="entry name" value="HAD-like_sf"/>
</dbReference>
<dbReference type="SFLD" id="SFLDS00003">
    <property type="entry name" value="Haloacid_Dehalogenase"/>
    <property type="match status" value="1"/>
</dbReference>
<gene>
    <name evidence="1" type="ORF">SD72_15045</name>
</gene>
<dbReference type="Gene3D" id="1.10.150.240">
    <property type="entry name" value="Putative phosphatase, domain 2"/>
    <property type="match status" value="1"/>
</dbReference>
<dbReference type="PANTHER" id="PTHR43434:SF1">
    <property type="entry name" value="PHOSPHOGLYCOLATE PHOSPHATASE"/>
    <property type="match status" value="1"/>
</dbReference>
<dbReference type="SFLD" id="SFLDG01135">
    <property type="entry name" value="C1.5.6:_HAD__Beta-PGM__Phospha"/>
    <property type="match status" value="1"/>
</dbReference>
<protein>
    <recommendedName>
        <fullName evidence="3">Phosphoglycolate phosphatase</fullName>
    </recommendedName>
</protein>
<reference evidence="1 2" key="1">
    <citation type="submission" date="2015-01" db="EMBL/GenBank/DDBJ databases">
        <title>Draft genome sequence of Leucobacter komagatae strain VKM ST2845.</title>
        <authorList>
            <person name="Karlyshev A.V."/>
            <person name="Kudryashova E.B."/>
        </authorList>
    </citation>
    <scope>NUCLEOTIDE SEQUENCE [LARGE SCALE GENOMIC DNA]</scope>
    <source>
        <strain evidence="1 2">VKM ST2845</strain>
    </source>
</reference>
<dbReference type="NCBIfam" id="TIGR01509">
    <property type="entry name" value="HAD-SF-IA-v3"/>
    <property type="match status" value="1"/>
</dbReference>